<keyword evidence="3" id="KW-1185">Reference proteome</keyword>
<dbReference type="AlphaFoldDB" id="A0A9X1A766"/>
<organism evidence="2 3">
    <name type="scientific">Aminobacter anthyllidis</name>
    <dbReference type="NCBI Taxonomy" id="1035067"/>
    <lineage>
        <taxon>Bacteria</taxon>
        <taxon>Pseudomonadati</taxon>
        <taxon>Pseudomonadota</taxon>
        <taxon>Alphaproteobacteria</taxon>
        <taxon>Hyphomicrobiales</taxon>
        <taxon>Phyllobacteriaceae</taxon>
        <taxon>Aminobacter</taxon>
    </lineage>
</organism>
<proteinExistence type="predicted"/>
<comment type="caution">
    <text evidence="2">The sequence shown here is derived from an EMBL/GenBank/DDBJ whole genome shotgun (WGS) entry which is preliminary data.</text>
</comment>
<evidence type="ECO:0000313" key="2">
    <source>
        <dbReference type="EMBL" id="MBT1154316.1"/>
    </source>
</evidence>
<dbReference type="Proteomes" id="UP001138921">
    <property type="component" value="Unassembled WGS sequence"/>
</dbReference>
<sequence>MTASLERKIQHLENRIEELQAECQVYEMMAHDLAAEGIISAITRKWPVIAKKWEQAA</sequence>
<dbReference type="EMBL" id="JAFLWW010000001">
    <property type="protein sequence ID" value="MBT1154316.1"/>
    <property type="molecule type" value="Genomic_DNA"/>
</dbReference>
<protein>
    <submittedName>
        <fullName evidence="2">Uncharacterized protein</fullName>
    </submittedName>
</protein>
<evidence type="ECO:0000313" key="3">
    <source>
        <dbReference type="Proteomes" id="UP001138921"/>
    </source>
</evidence>
<evidence type="ECO:0000256" key="1">
    <source>
        <dbReference type="SAM" id="Coils"/>
    </source>
</evidence>
<feature type="coiled-coil region" evidence="1">
    <location>
        <begin position="2"/>
        <end position="36"/>
    </location>
</feature>
<name>A0A9X1A766_9HYPH</name>
<keyword evidence="1" id="KW-0175">Coiled coil</keyword>
<gene>
    <name evidence="2" type="ORF">J1C56_01790</name>
</gene>
<reference evidence="2" key="2">
    <citation type="submission" date="2021-03" db="EMBL/GenBank/DDBJ databases">
        <authorList>
            <person name="Artuso I."/>
            <person name="Turrini P."/>
            <person name="Pirolo M."/>
            <person name="Lugli G.A."/>
            <person name="Ventura M."/>
            <person name="Visca P."/>
        </authorList>
    </citation>
    <scope>NUCLEOTIDE SEQUENCE</scope>
    <source>
        <strain evidence="2">LMG 26462</strain>
    </source>
</reference>
<accession>A0A9X1A766</accession>
<reference evidence="2" key="1">
    <citation type="journal article" date="2021" name="Microorganisms">
        <title>Phylogenomic Reconstruction and Metabolic Potential of the Genus Aminobacter.</title>
        <authorList>
            <person name="Artuso I."/>
            <person name="Turrini P."/>
            <person name="Pirolo M."/>
            <person name="Lugli G.A."/>
            <person name="Ventura M."/>
            <person name="Visca P."/>
        </authorList>
    </citation>
    <scope>NUCLEOTIDE SEQUENCE</scope>
    <source>
        <strain evidence="2">LMG 26462</strain>
    </source>
</reference>
<dbReference type="RefSeq" id="WP_214385430.1">
    <property type="nucleotide sequence ID" value="NZ_JAFLWW010000001.1"/>
</dbReference>